<organism evidence="14 15">
    <name type="scientific">Flammeovirga pectinis</name>
    <dbReference type="NCBI Taxonomy" id="2494373"/>
    <lineage>
        <taxon>Bacteria</taxon>
        <taxon>Pseudomonadati</taxon>
        <taxon>Bacteroidota</taxon>
        <taxon>Cytophagia</taxon>
        <taxon>Cytophagales</taxon>
        <taxon>Flammeovirgaceae</taxon>
        <taxon>Flammeovirga</taxon>
    </lineage>
</organism>
<accession>A0A3S9P1K7</accession>
<evidence type="ECO:0000256" key="2">
    <source>
        <dbReference type="ARBA" id="ARBA00004870"/>
    </source>
</evidence>
<evidence type="ECO:0000256" key="4">
    <source>
        <dbReference type="ARBA" id="ARBA00016436"/>
    </source>
</evidence>
<dbReference type="EC" id="2.7.1.130" evidence="3 13"/>
<dbReference type="UniPathway" id="UPA00359">
    <property type="reaction ID" value="UER00482"/>
</dbReference>
<evidence type="ECO:0000256" key="9">
    <source>
        <dbReference type="ARBA" id="ARBA00022777"/>
    </source>
</evidence>
<dbReference type="KEGG" id="fll:EI427_07295"/>
<dbReference type="HAMAP" id="MF_00409">
    <property type="entry name" value="LpxK"/>
    <property type="match status" value="1"/>
</dbReference>
<evidence type="ECO:0000256" key="8">
    <source>
        <dbReference type="ARBA" id="ARBA00022741"/>
    </source>
</evidence>
<keyword evidence="10 13" id="KW-0067">ATP-binding</keyword>
<keyword evidence="7 13" id="KW-0808">Transferase</keyword>
<evidence type="ECO:0000313" key="15">
    <source>
        <dbReference type="Proteomes" id="UP000267268"/>
    </source>
</evidence>
<dbReference type="PANTHER" id="PTHR42724">
    <property type="entry name" value="TETRAACYLDISACCHARIDE 4'-KINASE"/>
    <property type="match status" value="1"/>
</dbReference>
<dbReference type="InterPro" id="IPR003758">
    <property type="entry name" value="LpxK"/>
</dbReference>
<keyword evidence="9 13" id="KW-0418">Kinase</keyword>
<dbReference type="RefSeq" id="WP_126613181.1">
    <property type="nucleotide sequence ID" value="NZ_CP034562.1"/>
</dbReference>
<reference evidence="14 15" key="1">
    <citation type="submission" date="2018-12" db="EMBL/GenBank/DDBJ databases">
        <title>Flammeovirga pectinis sp. nov., isolated from the gut of the Korean scallop, Patinopecten yessoensis.</title>
        <authorList>
            <person name="Bae J.-W."/>
            <person name="Jeong Y.-S."/>
            <person name="Kang W."/>
        </authorList>
    </citation>
    <scope>NUCLEOTIDE SEQUENCE [LARGE SCALE GENOMIC DNA]</scope>
    <source>
        <strain evidence="14 15">L12M1</strain>
    </source>
</reference>
<keyword evidence="11 13" id="KW-0443">Lipid metabolism</keyword>
<dbReference type="PANTHER" id="PTHR42724:SF1">
    <property type="entry name" value="TETRAACYLDISACCHARIDE 4'-KINASE, MITOCHONDRIAL-RELATED"/>
    <property type="match status" value="1"/>
</dbReference>
<dbReference type="EMBL" id="CP034562">
    <property type="protein sequence ID" value="AZQ62050.1"/>
    <property type="molecule type" value="Genomic_DNA"/>
</dbReference>
<evidence type="ECO:0000256" key="12">
    <source>
        <dbReference type="ARBA" id="ARBA00029757"/>
    </source>
</evidence>
<dbReference type="GO" id="GO:0009029">
    <property type="term" value="F:lipid-A 4'-kinase activity"/>
    <property type="evidence" value="ECO:0007669"/>
    <property type="project" value="UniProtKB-UniRule"/>
</dbReference>
<sequence>MNFLLYPLSAVYDAITSIRNNKYDTKRRRPVRFDLKVISVGNLSVGGTGKTPFVEFLIDRIQNIREVGVLSRGYGRKTSGPIKADIEATARTIGDEPMQYYSKYKNLEVVVSEQRVFGVPFFEKAEVVILDDAYQHRAIHRDLNIMLSDFNKPFFKDEVLPLGRLRENRKGAKRADIIIFTKVLGDYSPELFDSYISKTKQYAREDCKILFSEIGYGETYNLRDSSKVSMPNFVFLLTSIANPDPLVSYIEEQGININKHFKFRDHYSFTEKTISRIENEMGANQTVIITEKDAAKLKPLVSKSSLKFLVMPIVPKIMFDQEEQLLEIINNTI</sequence>
<evidence type="ECO:0000313" key="14">
    <source>
        <dbReference type="EMBL" id="AZQ62050.1"/>
    </source>
</evidence>
<evidence type="ECO:0000256" key="10">
    <source>
        <dbReference type="ARBA" id="ARBA00022840"/>
    </source>
</evidence>
<keyword evidence="8 13" id="KW-0547">Nucleotide-binding</keyword>
<keyword evidence="5 13" id="KW-0444">Lipid biosynthesis</keyword>
<evidence type="ECO:0000256" key="7">
    <source>
        <dbReference type="ARBA" id="ARBA00022679"/>
    </source>
</evidence>
<evidence type="ECO:0000256" key="1">
    <source>
        <dbReference type="ARBA" id="ARBA00002274"/>
    </source>
</evidence>
<protein>
    <recommendedName>
        <fullName evidence="4 13">Tetraacyldisaccharide 4'-kinase</fullName>
        <ecNumber evidence="3 13">2.7.1.130</ecNumber>
    </recommendedName>
    <alternativeName>
        <fullName evidence="12 13">Lipid A 4'-kinase</fullName>
    </alternativeName>
</protein>
<evidence type="ECO:0000256" key="13">
    <source>
        <dbReference type="HAMAP-Rule" id="MF_00409"/>
    </source>
</evidence>
<proteinExistence type="inferred from homology"/>
<comment type="catalytic activity">
    <reaction evidence="13">
        <text>a lipid A disaccharide + ATP = a lipid IVA + ADP + H(+)</text>
        <dbReference type="Rhea" id="RHEA:67840"/>
        <dbReference type="ChEBI" id="CHEBI:15378"/>
        <dbReference type="ChEBI" id="CHEBI:30616"/>
        <dbReference type="ChEBI" id="CHEBI:176343"/>
        <dbReference type="ChEBI" id="CHEBI:176425"/>
        <dbReference type="ChEBI" id="CHEBI:456216"/>
        <dbReference type="EC" id="2.7.1.130"/>
    </reaction>
</comment>
<name>A0A3S9P1K7_9BACT</name>
<feature type="binding site" evidence="13">
    <location>
        <begin position="44"/>
        <end position="51"/>
    </location>
    <ligand>
        <name>ATP</name>
        <dbReference type="ChEBI" id="CHEBI:30616"/>
    </ligand>
</feature>
<comment type="pathway">
    <text evidence="2 13">Glycolipid biosynthesis; lipid IV(A) biosynthesis; lipid IV(A) from (3R)-3-hydroxytetradecanoyl-[acyl-carrier-protein] and UDP-N-acetyl-alpha-D-glucosamine: step 6/6.</text>
</comment>
<evidence type="ECO:0000256" key="6">
    <source>
        <dbReference type="ARBA" id="ARBA00022556"/>
    </source>
</evidence>
<dbReference type="AlphaFoldDB" id="A0A3S9P1K7"/>
<comment type="similarity">
    <text evidence="13">Belongs to the LpxK family.</text>
</comment>
<dbReference type="Pfam" id="PF02606">
    <property type="entry name" value="LpxK"/>
    <property type="match status" value="1"/>
</dbReference>
<dbReference type="GO" id="GO:0009244">
    <property type="term" value="P:lipopolysaccharide core region biosynthetic process"/>
    <property type="evidence" value="ECO:0007669"/>
    <property type="project" value="TreeGrafter"/>
</dbReference>
<comment type="function">
    <text evidence="1 13">Transfers the gamma-phosphate of ATP to the 4'-position of a tetraacyldisaccharide 1-phosphate intermediate (termed DS-1-P) to form tetraacyldisaccharide 1,4'-bis-phosphate (lipid IVA).</text>
</comment>
<dbReference type="GO" id="GO:0009245">
    <property type="term" value="P:lipid A biosynthetic process"/>
    <property type="evidence" value="ECO:0007669"/>
    <property type="project" value="UniProtKB-UniRule"/>
</dbReference>
<dbReference type="NCBIfam" id="TIGR00682">
    <property type="entry name" value="lpxK"/>
    <property type="match status" value="1"/>
</dbReference>
<dbReference type="GO" id="GO:0005886">
    <property type="term" value="C:plasma membrane"/>
    <property type="evidence" value="ECO:0007669"/>
    <property type="project" value="TreeGrafter"/>
</dbReference>
<dbReference type="Proteomes" id="UP000267268">
    <property type="component" value="Chromosome 1"/>
</dbReference>
<gene>
    <name evidence="13 14" type="primary">lpxK</name>
    <name evidence="14" type="ORF">EI427_07295</name>
</gene>
<evidence type="ECO:0000256" key="5">
    <source>
        <dbReference type="ARBA" id="ARBA00022516"/>
    </source>
</evidence>
<evidence type="ECO:0000256" key="3">
    <source>
        <dbReference type="ARBA" id="ARBA00012071"/>
    </source>
</evidence>
<keyword evidence="15" id="KW-1185">Reference proteome</keyword>
<keyword evidence="6 13" id="KW-0441">Lipid A biosynthesis</keyword>
<dbReference type="GO" id="GO:0005524">
    <property type="term" value="F:ATP binding"/>
    <property type="evidence" value="ECO:0007669"/>
    <property type="project" value="UniProtKB-UniRule"/>
</dbReference>
<dbReference type="OrthoDB" id="9766423at2"/>
<evidence type="ECO:0000256" key="11">
    <source>
        <dbReference type="ARBA" id="ARBA00023098"/>
    </source>
</evidence>